<evidence type="ECO:0000259" key="2">
    <source>
        <dbReference type="Pfam" id="PF07905"/>
    </source>
</evidence>
<dbReference type="PANTHER" id="PTHR33744">
    <property type="entry name" value="CARBOHYDRATE DIACID REGULATOR"/>
    <property type="match status" value="1"/>
</dbReference>
<dbReference type="Proteomes" id="UP001596113">
    <property type="component" value="Unassembled WGS sequence"/>
</dbReference>
<dbReference type="Pfam" id="PF13556">
    <property type="entry name" value="HTH_30"/>
    <property type="match status" value="1"/>
</dbReference>
<dbReference type="InterPro" id="IPR051448">
    <property type="entry name" value="CdaR-like_regulators"/>
</dbReference>
<dbReference type="InterPro" id="IPR012914">
    <property type="entry name" value="PucR_dom"/>
</dbReference>
<dbReference type="Gene3D" id="1.10.10.2840">
    <property type="entry name" value="PucR C-terminal helix-turn-helix domain"/>
    <property type="match status" value="1"/>
</dbReference>
<comment type="similarity">
    <text evidence="1">Belongs to the CdaR family.</text>
</comment>
<dbReference type="PANTHER" id="PTHR33744:SF1">
    <property type="entry name" value="DNA-BINDING TRANSCRIPTIONAL ACTIVATOR ADER"/>
    <property type="match status" value="1"/>
</dbReference>
<dbReference type="RefSeq" id="WP_378133837.1">
    <property type="nucleotide sequence ID" value="NZ_JBHSMI010000025.1"/>
</dbReference>
<protein>
    <submittedName>
        <fullName evidence="5">PucR family transcriptional regulator</fullName>
    </submittedName>
</protein>
<evidence type="ECO:0000259" key="3">
    <source>
        <dbReference type="Pfam" id="PF13556"/>
    </source>
</evidence>
<feature type="domain" description="PucR C-terminal helix-turn-helix" evidence="3">
    <location>
        <begin position="490"/>
        <end position="548"/>
    </location>
</feature>
<gene>
    <name evidence="5" type="ORF">ACFPOF_14635</name>
</gene>
<dbReference type="Pfam" id="PF17853">
    <property type="entry name" value="GGDEF_2"/>
    <property type="match status" value="1"/>
</dbReference>
<dbReference type="InterPro" id="IPR041522">
    <property type="entry name" value="CdaR_GGDEF"/>
</dbReference>
<dbReference type="Pfam" id="PF07905">
    <property type="entry name" value="PucR"/>
    <property type="match status" value="1"/>
</dbReference>
<evidence type="ECO:0000259" key="4">
    <source>
        <dbReference type="Pfam" id="PF17853"/>
    </source>
</evidence>
<organism evidence="5 6">
    <name type="scientific">Cohnella soli</name>
    <dbReference type="NCBI Taxonomy" id="425005"/>
    <lineage>
        <taxon>Bacteria</taxon>
        <taxon>Bacillati</taxon>
        <taxon>Bacillota</taxon>
        <taxon>Bacilli</taxon>
        <taxon>Bacillales</taxon>
        <taxon>Paenibacillaceae</taxon>
        <taxon>Cohnella</taxon>
    </lineage>
</organism>
<sequence length="557" mass="61917">MAKMSRKGKRSSAQTPNVQFTVKDMLDMPQLKGARILTGDVGVSRPITAFTVVDRDGANLTRPEEFLMVLDGLYRDEPERLRLLVPELARKGVAGIGIRTGEGSEDVPQEIVDEAVRQGLPLLALPDDCDFSEFAVTVMENMLAIETTQVSELQRRIQSLSRLLLEGKGIGGMLDALEEILGNPVAIVRDNDTPWLSASLKVKDSTGLLPLLQLLPYRQVSRGAESGFALLQGEFRAYLREIPLGRGKQACFVILERRRGIRAIDALTVDRMAALAGVELANAEAVKEVEDKYLDQFLQDWLTGKIVTDRDWKLRAEVCGCVVPEGIPMCALIVGMQRRDPVRTLKDTARRLRSELIRTSEGVLVAPVGDDLAIILPVGKQARDGDGRTVDAVASKLLEELRSLFGDKGLRLYVGKMFERAEDLPSSWSQAVRARQVAEVCGLPGDIVRYDRLGVYSLLYLIPPGDEREQFLNRYAIPLQLADRKGGGRLVETLDMFFRCNGNIRLTSEKLYAHYNTIVYRLEKVQSIVGVSLDDPEERLQLHLALKLVQMTPLPMV</sequence>
<comment type="caution">
    <text evidence="5">The sequence shown here is derived from an EMBL/GenBank/DDBJ whole genome shotgun (WGS) entry which is preliminary data.</text>
</comment>
<feature type="domain" description="CdaR GGDEF-like" evidence="4">
    <location>
        <begin position="324"/>
        <end position="437"/>
    </location>
</feature>
<keyword evidence="6" id="KW-1185">Reference proteome</keyword>
<dbReference type="InterPro" id="IPR042070">
    <property type="entry name" value="PucR_C-HTH_sf"/>
</dbReference>
<name>A0ABW0HVS2_9BACL</name>
<feature type="domain" description="Purine catabolism PurC-like" evidence="2">
    <location>
        <begin position="24"/>
        <end position="140"/>
    </location>
</feature>
<evidence type="ECO:0000313" key="5">
    <source>
        <dbReference type="EMBL" id="MFC5403977.1"/>
    </source>
</evidence>
<evidence type="ECO:0000313" key="6">
    <source>
        <dbReference type="Proteomes" id="UP001596113"/>
    </source>
</evidence>
<reference evidence="6" key="1">
    <citation type="journal article" date="2019" name="Int. J. Syst. Evol. Microbiol.">
        <title>The Global Catalogue of Microorganisms (GCM) 10K type strain sequencing project: providing services to taxonomists for standard genome sequencing and annotation.</title>
        <authorList>
            <consortium name="The Broad Institute Genomics Platform"/>
            <consortium name="The Broad Institute Genome Sequencing Center for Infectious Disease"/>
            <person name="Wu L."/>
            <person name="Ma J."/>
        </authorList>
    </citation>
    <scope>NUCLEOTIDE SEQUENCE [LARGE SCALE GENOMIC DNA]</scope>
    <source>
        <strain evidence="6">CGMCC 1.18575</strain>
    </source>
</reference>
<accession>A0ABW0HVS2</accession>
<dbReference type="InterPro" id="IPR025736">
    <property type="entry name" value="PucR_C-HTH_dom"/>
</dbReference>
<dbReference type="EMBL" id="JBHSMI010000025">
    <property type="protein sequence ID" value="MFC5403977.1"/>
    <property type="molecule type" value="Genomic_DNA"/>
</dbReference>
<evidence type="ECO:0000256" key="1">
    <source>
        <dbReference type="ARBA" id="ARBA00006754"/>
    </source>
</evidence>
<proteinExistence type="inferred from homology"/>